<protein>
    <submittedName>
        <fullName evidence="5">VWFA domain-containing protein</fullName>
    </submittedName>
</protein>
<sequence length="993" mass="115780">MVILIKFSLSSRNFNFLILSIFLILGQKGQVFSTEYEIEKQNFIQNNDEQTHKIENEEEDWSLNASAEQLDSLLMLDRKSEFIQKNQKENFNKKEEEKIIDLDNEEENESEEEEEENDVDEEKEGSGEEINENEDIKGNKEILTNNLLFEDKNIEKEEELVKILKINNNESNNFENIQNELNKTINEENNKIEIESSLDKLLIKNLLNEPKEEYLNISVNLLVNNQQNKEREENEEINKTKIINLDETTKSSETLLEKTREPKVETLNEEENFSNKKIIKSKNYEEKSSKDNLIYEETAYNNLNIINETIEITDGISIETPIEIPTIKTTESEIEEKIPETTELIPEETITIEKTRETIPEISSEKKTETITETTLETLTEITEETKLKTEELLENKIVETTILNKILNNKSEKEIFENEAKNNENNLSKNIIIENELKLNKNQLKIKNKSEIINNTFKLIKENKKDEKQIIKNYKHNGQNRWKDDYEEIINFKNEGKRQNRIIEMINRQKNEGIVVESCQPKLDFVFLLDSNNDNISIDKLYIEHVRWAISLMESLPLENDAVRVAAAKYLGFPLIEFSMGQDIRQKLQFQQTFKTGYALRKAESELFRPDRVTRKDSSKVIIIFTNNPNIFNEIIFEQKLNEIKDFKIFIASIIDIKTNNSKIIDENNIFSQKELPHLREAILTEAERARACSRIGDEAFNGQRRNGPSPNQNISKIINGGAFALAENRERLNNNIGESNDNNFVSEAFLEQRRIEAAEMLGMDEEENEEINKNEKEEKIEGKTIEVKDESKQIEEFNKKFTNSKEEQNITIDGEQTLLFNNAASFKIPSLINIDELDVFDPLENSRPKIQIRRPLTEITLNSFTTTISTSRHRPLLGLSSLTKKSFTTQKYIQPTTKNIIIINNTTRLPRTFPVKVELPAAIAKRLRPTPSIEFFSEFNNKGEQQNQKKQLLKTNSMLEMINKIKKINREEAEKSPHAEINHLQLKYNFR</sequence>
<dbReference type="SUPFAM" id="SSF53300">
    <property type="entry name" value="vWA-like"/>
    <property type="match status" value="1"/>
</dbReference>
<dbReference type="CDD" id="cd00198">
    <property type="entry name" value="vWFA"/>
    <property type="match status" value="1"/>
</dbReference>
<dbReference type="WBParaSite" id="MhA1_Contig1243.frz3.gene1">
    <property type="protein sequence ID" value="MhA1_Contig1243.frz3.gene1"/>
    <property type="gene ID" value="MhA1_Contig1243.frz3.gene1"/>
</dbReference>
<evidence type="ECO:0000256" key="1">
    <source>
        <dbReference type="SAM" id="Coils"/>
    </source>
</evidence>
<proteinExistence type="predicted"/>
<accession>A0A1I8B1C8</accession>
<feature type="chain" id="PRO_5009315323" evidence="3">
    <location>
        <begin position="34"/>
        <end position="993"/>
    </location>
</feature>
<feature type="signal peptide" evidence="3">
    <location>
        <begin position="1"/>
        <end position="33"/>
    </location>
</feature>
<name>A0A1I8B1C8_MELHA</name>
<reference evidence="5" key="1">
    <citation type="submission" date="2016-11" db="UniProtKB">
        <authorList>
            <consortium name="WormBaseParasite"/>
        </authorList>
    </citation>
    <scope>IDENTIFICATION</scope>
</reference>
<feature type="coiled-coil region" evidence="1">
    <location>
        <begin position="775"/>
        <end position="809"/>
    </location>
</feature>
<evidence type="ECO:0000256" key="2">
    <source>
        <dbReference type="SAM" id="MobiDB-lite"/>
    </source>
</evidence>
<evidence type="ECO:0000313" key="5">
    <source>
        <dbReference type="WBParaSite" id="MhA1_Contig1243.frz3.gene1"/>
    </source>
</evidence>
<organism evidence="4 5">
    <name type="scientific">Meloidogyne hapla</name>
    <name type="common">Root-knot nematode worm</name>
    <dbReference type="NCBI Taxonomy" id="6305"/>
    <lineage>
        <taxon>Eukaryota</taxon>
        <taxon>Metazoa</taxon>
        <taxon>Ecdysozoa</taxon>
        <taxon>Nematoda</taxon>
        <taxon>Chromadorea</taxon>
        <taxon>Rhabditida</taxon>
        <taxon>Tylenchina</taxon>
        <taxon>Tylenchomorpha</taxon>
        <taxon>Tylenchoidea</taxon>
        <taxon>Meloidogynidae</taxon>
        <taxon>Meloidogyninae</taxon>
        <taxon>Meloidogyne</taxon>
    </lineage>
</organism>
<dbReference type="AlphaFoldDB" id="A0A1I8B1C8"/>
<feature type="region of interest" description="Disordered" evidence="2">
    <location>
        <begin position="94"/>
        <end position="137"/>
    </location>
</feature>
<feature type="compositionally biased region" description="Acidic residues" evidence="2">
    <location>
        <begin position="102"/>
        <end position="133"/>
    </location>
</feature>
<dbReference type="Proteomes" id="UP000095281">
    <property type="component" value="Unplaced"/>
</dbReference>
<keyword evidence="1" id="KW-0175">Coiled coil</keyword>
<dbReference type="InterPro" id="IPR036465">
    <property type="entry name" value="vWFA_dom_sf"/>
</dbReference>
<dbReference type="Gene3D" id="3.40.50.410">
    <property type="entry name" value="von Willebrand factor, type A domain"/>
    <property type="match status" value="1"/>
</dbReference>
<evidence type="ECO:0000313" key="4">
    <source>
        <dbReference type="Proteomes" id="UP000095281"/>
    </source>
</evidence>
<keyword evidence="4" id="KW-1185">Reference proteome</keyword>
<evidence type="ECO:0000256" key="3">
    <source>
        <dbReference type="SAM" id="SignalP"/>
    </source>
</evidence>
<keyword evidence="3" id="KW-0732">Signal</keyword>